<evidence type="ECO:0000259" key="9">
    <source>
        <dbReference type="Pfam" id="PF07715"/>
    </source>
</evidence>
<comment type="caution">
    <text evidence="11">The sequence shown here is derived from an EMBL/GenBank/DDBJ whole genome shotgun (WGS) entry which is preliminary data.</text>
</comment>
<dbReference type="InterPro" id="IPR037066">
    <property type="entry name" value="Plug_dom_sf"/>
</dbReference>
<dbReference type="Pfam" id="PF14905">
    <property type="entry name" value="OMP_b-brl_3"/>
    <property type="match status" value="1"/>
</dbReference>
<evidence type="ECO:0000256" key="4">
    <source>
        <dbReference type="ARBA" id="ARBA00022692"/>
    </source>
</evidence>
<evidence type="ECO:0000313" key="12">
    <source>
        <dbReference type="Proteomes" id="UP001202180"/>
    </source>
</evidence>
<keyword evidence="11" id="KW-0675">Receptor</keyword>
<accession>A0ABT0HP72</accession>
<dbReference type="InterPro" id="IPR008969">
    <property type="entry name" value="CarboxyPept-like_regulatory"/>
</dbReference>
<dbReference type="SUPFAM" id="SSF56935">
    <property type="entry name" value="Porins"/>
    <property type="match status" value="1"/>
</dbReference>
<dbReference type="Gene3D" id="2.170.130.10">
    <property type="entry name" value="TonB-dependent receptor, plug domain"/>
    <property type="match status" value="1"/>
</dbReference>
<evidence type="ECO:0000256" key="8">
    <source>
        <dbReference type="SAM" id="SignalP"/>
    </source>
</evidence>
<keyword evidence="4" id="KW-0812">Transmembrane</keyword>
<evidence type="ECO:0000256" key="5">
    <source>
        <dbReference type="ARBA" id="ARBA00022729"/>
    </source>
</evidence>
<dbReference type="Pfam" id="PF07715">
    <property type="entry name" value="Plug"/>
    <property type="match status" value="1"/>
</dbReference>
<dbReference type="PANTHER" id="PTHR30069">
    <property type="entry name" value="TONB-DEPENDENT OUTER MEMBRANE RECEPTOR"/>
    <property type="match status" value="1"/>
</dbReference>
<evidence type="ECO:0000313" key="11">
    <source>
        <dbReference type="EMBL" id="MCK8493969.1"/>
    </source>
</evidence>
<keyword evidence="6" id="KW-0472">Membrane</keyword>
<evidence type="ECO:0000259" key="10">
    <source>
        <dbReference type="Pfam" id="PF14905"/>
    </source>
</evidence>
<dbReference type="SUPFAM" id="SSF49464">
    <property type="entry name" value="Carboxypeptidase regulatory domain-like"/>
    <property type="match status" value="1"/>
</dbReference>
<sequence length="814" mass="90022">MKHLLTLLLLGAWLTSALAQVSNPGKLTGSLTDSSTTKPVPFATVALMDGTKLVTGTTTDGAGAFVLPNLPLGRYTLMLSFVGYRSKPLAVTLTDAQPILHVGSIRMIAEGKTLSEVTVAGQKALVEDKGDRLVYNAEKDISNAGGTAADVLRKVPTLSVDLDGNVQMRGNGNIKVLINGKPSAMMARNLADALRQMPANTIKSIEVITSPGAKYDAEGSAGIINIITKKALQGFNGSANATAGNLNRGIGTSLNLRKKKFGFSLSANGYQFRNQRQIESTRTGFTTASDGTRQPVSILTQQNSADNTGTGGYGEMSAEYDPDSTNHINFSANVWGGYYPNNSTVFNRLTNPSGEELQAFRNDIRFSNPYGNGQLDLGYTKTFKKTGQEFSILTQFSRMPDNYFYDTDRYNTAEQLIYRQHSTNYSRNKEYTFQTDYTHPFTINGRRDTTTIKLEAGLKGILRDIGSEYRVTQSLDGLGELVLDSTQSNEFNYVQKVYSGYTSLRLDTKRKWSLNAGARFEHTAIQGDFVTTKTKLASQYNNLIPSITLSKGIKGQTIKVSYTQRIQRPMVWYLNPWLNQSDPKNIQTGNPYLNPELSHATELSYNVSTKKGLSLNTALYWRFTNNAIEYLATVDASGTSLTTPQNIAQRKAYGLNTNITSQPTKNWSLNGGVDLRYVDLRSPALNQGNSGIVWSTNLNTSYKLPNNYTIQANGNFNSGWISLQGQYTGFYWHSISAKREFMNKQASLTLGLNNPFYQRVYQTNRQSAPTFESQTNYAFFRRSVRLTFEWRFGQMNTGGGKKGKKISNDDKDGR</sequence>
<dbReference type="Proteomes" id="UP001202180">
    <property type="component" value="Unassembled WGS sequence"/>
</dbReference>
<proteinExistence type="predicted"/>
<feature type="domain" description="TonB-dependent receptor plug" evidence="9">
    <location>
        <begin position="139"/>
        <end position="223"/>
    </location>
</feature>
<evidence type="ECO:0000256" key="7">
    <source>
        <dbReference type="ARBA" id="ARBA00023237"/>
    </source>
</evidence>
<feature type="domain" description="Outer membrane protein beta-barrel" evidence="10">
    <location>
        <begin position="381"/>
        <end position="790"/>
    </location>
</feature>
<organism evidence="11 12">
    <name type="scientific">Spirosoma liriopis</name>
    <dbReference type="NCBI Taxonomy" id="2937440"/>
    <lineage>
        <taxon>Bacteria</taxon>
        <taxon>Pseudomonadati</taxon>
        <taxon>Bacteroidota</taxon>
        <taxon>Cytophagia</taxon>
        <taxon>Cytophagales</taxon>
        <taxon>Cytophagaceae</taxon>
        <taxon>Spirosoma</taxon>
    </lineage>
</organism>
<dbReference type="InterPro" id="IPR012910">
    <property type="entry name" value="Plug_dom"/>
</dbReference>
<evidence type="ECO:0000256" key="1">
    <source>
        <dbReference type="ARBA" id="ARBA00004571"/>
    </source>
</evidence>
<keyword evidence="5 8" id="KW-0732">Signal</keyword>
<dbReference type="PANTHER" id="PTHR30069:SF29">
    <property type="entry name" value="HEMOGLOBIN AND HEMOGLOBIN-HAPTOGLOBIN-BINDING PROTEIN 1-RELATED"/>
    <property type="match status" value="1"/>
</dbReference>
<feature type="chain" id="PRO_5047450167" evidence="8">
    <location>
        <begin position="20"/>
        <end position="814"/>
    </location>
</feature>
<dbReference type="Gene3D" id="2.40.170.20">
    <property type="entry name" value="TonB-dependent receptor, beta-barrel domain"/>
    <property type="match status" value="1"/>
</dbReference>
<dbReference type="InterPro" id="IPR036942">
    <property type="entry name" value="Beta-barrel_TonB_sf"/>
</dbReference>
<dbReference type="InterPro" id="IPR039426">
    <property type="entry name" value="TonB-dep_rcpt-like"/>
</dbReference>
<dbReference type="Pfam" id="PF13620">
    <property type="entry name" value="CarboxypepD_reg"/>
    <property type="match status" value="1"/>
</dbReference>
<keyword evidence="7" id="KW-0998">Cell outer membrane</keyword>
<gene>
    <name evidence="11" type="ORF">M0L20_19035</name>
</gene>
<dbReference type="Gene3D" id="2.60.40.1120">
    <property type="entry name" value="Carboxypeptidase-like, regulatory domain"/>
    <property type="match status" value="1"/>
</dbReference>
<dbReference type="InterPro" id="IPR041700">
    <property type="entry name" value="OMP_b-brl_3"/>
</dbReference>
<dbReference type="EMBL" id="JALPRF010000003">
    <property type="protein sequence ID" value="MCK8493969.1"/>
    <property type="molecule type" value="Genomic_DNA"/>
</dbReference>
<evidence type="ECO:0000256" key="6">
    <source>
        <dbReference type="ARBA" id="ARBA00023136"/>
    </source>
</evidence>
<keyword evidence="12" id="KW-1185">Reference proteome</keyword>
<evidence type="ECO:0000256" key="3">
    <source>
        <dbReference type="ARBA" id="ARBA00022452"/>
    </source>
</evidence>
<name>A0ABT0HP72_9BACT</name>
<evidence type="ECO:0000256" key="2">
    <source>
        <dbReference type="ARBA" id="ARBA00022448"/>
    </source>
</evidence>
<dbReference type="RefSeq" id="WP_248478579.1">
    <property type="nucleotide sequence ID" value="NZ_JALPRF010000003.1"/>
</dbReference>
<reference evidence="11 12" key="1">
    <citation type="submission" date="2022-04" db="EMBL/GenBank/DDBJ databases">
        <title>Spirosoma sp. strain RP8 genome sequencing and assembly.</title>
        <authorList>
            <person name="Jung Y."/>
        </authorList>
    </citation>
    <scope>NUCLEOTIDE SEQUENCE [LARGE SCALE GENOMIC DNA]</scope>
    <source>
        <strain evidence="11 12">RP8</strain>
    </source>
</reference>
<protein>
    <submittedName>
        <fullName evidence="11">TonB-dependent receptor</fullName>
    </submittedName>
</protein>
<keyword evidence="2" id="KW-0813">Transport</keyword>
<feature type="signal peptide" evidence="8">
    <location>
        <begin position="1"/>
        <end position="19"/>
    </location>
</feature>
<comment type="subcellular location">
    <subcellularLocation>
        <location evidence="1">Cell outer membrane</location>
        <topology evidence="1">Multi-pass membrane protein</topology>
    </subcellularLocation>
</comment>
<keyword evidence="3" id="KW-1134">Transmembrane beta strand</keyword>